<reference evidence="2" key="1">
    <citation type="submission" date="2020-10" db="EMBL/GenBank/DDBJ databases">
        <authorList>
            <person name="Gilroy R."/>
        </authorList>
    </citation>
    <scope>NUCLEOTIDE SEQUENCE</scope>
    <source>
        <strain evidence="2">G3-4614</strain>
    </source>
</reference>
<proteinExistence type="predicted"/>
<protein>
    <submittedName>
        <fullName evidence="2">Uncharacterized protein</fullName>
    </submittedName>
</protein>
<organism evidence="2 3">
    <name type="scientific">Candidatus Caccoplasma merdipullorum</name>
    <dbReference type="NCBI Taxonomy" id="2840718"/>
    <lineage>
        <taxon>Bacteria</taxon>
        <taxon>Pseudomonadati</taxon>
        <taxon>Bacteroidota</taxon>
        <taxon>Bacteroidia</taxon>
        <taxon>Bacteroidales</taxon>
        <taxon>Bacteroidaceae</taxon>
        <taxon>Bacteroidaceae incertae sedis</taxon>
        <taxon>Candidatus Caccoplasma</taxon>
    </lineage>
</organism>
<evidence type="ECO:0000313" key="3">
    <source>
        <dbReference type="Proteomes" id="UP000823636"/>
    </source>
</evidence>
<feature type="signal peptide" evidence="1">
    <location>
        <begin position="1"/>
        <end position="21"/>
    </location>
</feature>
<evidence type="ECO:0000313" key="2">
    <source>
        <dbReference type="EMBL" id="MBO8438452.1"/>
    </source>
</evidence>
<reference evidence="2" key="2">
    <citation type="journal article" date="2021" name="PeerJ">
        <title>Extensive microbial diversity within the chicken gut microbiome revealed by metagenomics and culture.</title>
        <authorList>
            <person name="Gilroy R."/>
            <person name="Ravi A."/>
            <person name="Getino M."/>
            <person name="Pursley I."/>
            <person name="Horton D.L."/>
            <person name="Alikhan N.F."/>
            <person name="Baker D."/>
            <person name="Gharbi K."/>
            <person name="Hall N."/>
            <person name="Watson M."/>
            <person name="Adriaenssens E.M."/>
            <person name="Foster-Nyarko E."/>
            <person name="Jarju S."/>
            <person name="Secka A."/>
            <person name="Antonio M."/>
            <person name="Oren A."/>
            <person name="Chaudhuri R.R."/>
            <person name="La Ragione R."/>
            <person name="Hildebrand F."/>
            <person name="Pallen M.J."/>
        </authorList>
    </citation>
    <scope>NUCLEOTIDE SEQUENCE</scope>
    <source>
        <strain evidence="2">G3-4614</strain>
    </source>
</reference>
<feature type="non-terminal residue" evidence="2">
    <location>
        <position position="197"/>
    </location>
</feature>
<accession>A0A9D9E2N6</accession>
<evidence type="ECO:0000256" key="1">
    <source>
        <dbReference type="SAM" id="SignalP"/>
    </source>
</evidence>
<sequence length="197" mass="21013">MMKKILGLMLAAVCVFGNTQAAVTPIAGSTVPVVSTSEAPVWYTLMSSHLTATDRQYRFLKYDGSKLVTEQFTTGIPEAILSGSYMWRLESAGDGTESHVYLVNKESGLRITVPAGATAEDGSSAINTPLTMTGTGVVWDLQLSSSTGISTDCAANQYCFKYVDYSGNRAFLNAMDSGNEFGVTIYAAGVHQASGWF</sequence>
<feature type="chain" id="PRO_5038811689" evidence="1">
    <location>
        <begin position="22"/>
        <end position="197"/>
    </location>
</feature>
<gene>
    <name evidence="2" type="ORF">IAC54_06100</name>
</gene>
<dbReference type="Proteomes" id="UP000823636">
    <property type="component" value="Unassembled WGS sequence"/>
</dbReference>
<keyword evidence="1" id="KW-0732">Signal</keyword>
<name>A0A9D9E2N6_9BACT</name>
<dbReference type="AlphaFoldDB" id="A0A9D9E2N6"/>
<dbReference type="EMBL" id="JADIMW010000067">
    <property type="protein sequence ID" value="MBO8438452.1"/>
    <property type="molecule type" value="Genomic_DNA"/>
</dbReference>
<comment type="caution">
    <text evidence="2">The sequence shown here is derived from an EMBL/GenBank/DDBJ whole genome shotgun (WGS) entry which is preliminary data.</text>
</comment>